<sequence length="201" mass="22254">MAFAAQRRKPGEYGDMTGITQDEVSKLQKAMKQKEFRDHIEEYTREVSDPAHRQEYLDYLAQIEAKGEMPEGQQLLRCQPGLCVKTNINFKSGQKQKCFINIVHTDRLEDLTLLPAEAGSGHQVHLPYSLSPPRPDRDLKDEYCMTCDFAVSTGTFQRAAQSSQSLPQGLQKGAGSLKITGSRFCSFGGSGPSSAESISSM</sequence>
<evidence type="ECO:0000313" key="3">
    <source>
        <dbReference type="EMBL" id="CAE7334393.1"/>
    </source>
</evidence>
<dbReference type="OrthoDB" id="5135119at2759"/>
<dbReference type="EMBL" id="CAJNJA010014039">
    <property type="protein sequence ID" value="CAE7334393.1"/>
    <property type="molecule type" value="Genomic_DNA"/>
</dbReference>
<dbReference type="InterPro" id="IPR050734">
    <property type="entry name" value="PIH1/Kintoun_subfamily"/>
</dbReference>
<accession>A0A812NW89</accession>
<evidence type="ECO:0000313" key="4">
    <source>
        <dbReference type="Proteomes" id="UP000601435"/>
    </source>
</evidence>
<dbReference type="Pfam" id="PF08190">
    <property type="entry name" value="PIH1"/>
    <property type="match status" value="1"/>
</dbReference>
<feature type="domain" description="PIH1 N-terminal" evidence="2">
    <location>
        <begin position="47"/>
        <end position="163"/>
    </location>
</feature>
<dbReference type="GO" id="GO:0005737">
    <property type="term" value="C:cytoplasm"/>
    <property type="evidence" value="ECO:0007669"/>
    <property type="project" value="TreeGrafter"/>
</dbReference>
<dbReference type="PANTHER" id="PTHR22997">
    <property type="entry name" value="PIH1 DOMAIN-CONTAINING PROTEIN 1"/>
    <property type="match status" value="1"/>
</dbReference>
<reference evidence="3" key="1">
    <citation type="submission" date="2021-02" db="EMBL/GenBank/DDBJ databases">
        <authorList>
            <person name="Dougan E. K."/>
            <person name="Rhodes N."/>
            <person name="Thang M."/>
            <person name="Chan C."/>
        </authorList>
    </citation>
    <scope>NUCLEOTIDE SEQUENCE</scope>
</reference>
<dbReference type="InterPro" id="IPR012981">
    <property type="entry name" value="PIH1_N"/>
</dbReference>
<name>A0A812NW89_9DINO</name>
<comment type="caution">
    <text evidence="3">The sequence shown here is derived from an EMBL/GenBank/DDBJ whole genome shotgun (WGS) entry which is preliminary data.</text>
</comment>
<proteinExistence type="inferred from homology"/>
<keyword evidence="4" id="KW-1185">Reference proteome</keyword>
<gene>
    <name evidence="3" type="primary">Nop17l</name>
    <name evidence="3" type="ORF">SNEC2469_LOCUS8529</name>
</gene>
<dbReference type="Proteomes" id="UP000601435">
    <property type="component" value="Unassembled WGS sequence"/>
</dbReference>
<protein>
    <submittedName>
        <fullName evidence="3">Nop17l protein</fullName>
    </submittedName>
</protein>
<evidence type="ECO:0000256" key="1">
    <source>
        <dbReference type="ARBA" id="ARBA00008511"/>
    </source>
</evidence>
<comment type="similarity">
    <text evidence="1">Belongs to the PIH1 family.</text>
</comment>
<evidence type="ECO:0000259" key="2">
    <source>
        <dbReference type="Pfam" id="PF08190"/>
    </source>
</evidence>
<organism evidence="3 4">
    <name type="scientific">Symbiodinium necroappetens</name>
    <dbReference type="NCBI Taxonomy" id="1628268"/>
    <lineage>
        <taxon>Eukaryota</taxon>
        <taxon>Sar</taxon>
        <taxon>Alveolata</taxon>
        <taxon>Dinophyceae</taxon>
        <taxon>Suessiales</taxon>
        <taxon>Symbiodiniaceae</taxon>
        <taxon>Symbiodinium</taxon>
    </lineage>
</organism>
<dbReference type="PANTHER" id="PTHR22997:SF10">
    <property type="entry name" value="CHROMOSOME UNDETERMINED SCAFFOLD_56, WHOLE GENOME SHOTGUN SEQUENCE"/>
    <property type="match status" value="1"/>
</dbReference>
<dbReference type="AlphaFoldDB" id="A0A812NW89"/>